<dbReference type="InterPro" id="IPR003146">
    <property type="entry name" value="M14A_act_pep"/>
</dbReference>
<keyword evidence="5" id="KW-0479">Metal-binding</keyword>
<keyword evidence="10" id="KW-1015">Disulfide bond</keyword>
<feature type="domain" description="Peptidase M14" evidence="13">
    <location>
        <begin position="124"/>
        <end position="415"/>
    </location>
</feature>
<evidence type="ECO:0000256" key="1">
    <source>
        <dbReference type="ARBA" id="ARBA00001947"/>
    </source>
</evidence>
<dbReference type="PROSITE" id="PS52035">
    <property type="entry name" value="PEPTIDASE_M14"/>
    <property type="match status" value="1"/>
</dbReference>
<dbReference type="PANTHER" id="PTHR11705">
    <property type="entry name" value="PROTEASE FAMILY M14 CARBOXYPEPTIDASE A,B"/>
    <property type="match status" value="1"/>
</dbReference>
<dbReference type="InterPro" id="IPR000834">
    <property type="entry name" value="Peptidase_M14"/>
</dbReference>
<dbReference type="Proteomes" id="UP000318571">
    <property type="component" value="Chromosome 2"/>
</dbReference>
<evidence type="ECO:0000256" key="11">
    <source>
        <dbReference type="PROSITE-ProRule" id="PRU01379"/>
    </source>
</evidence>
<dbReference type="OMA" id="ACKRWVA"/>
<protein>
    <recommendedName>
        <fullName evidence="13">Peptidase M14 domain-containing protein</fullName>
    </recommendedName>
</protein>
<evidence type="ECO:0000313" key="15">
    <source>
        <dbReference type="Proteomes" id="UP000318571"/>
    </source>
</evidence>
<dbReference type="Pfam" id="PF02244">
    <property type="entry name" value="Propep_M14"/>
    <property type="match status" value="1"/>
</dbReference>
<dbReference type="PRINTS" id="PR00765">
    <property type="entry name" value="CRBOXYPTASEA"/>
</dbReference>
<dbReference type="SMART" id="SM00631">
    <property type="entry name" value="Zn_pept"/>
    <property type="match status" value="1"/>
</dbReference>
<evidence type="ECO:0000256" key="12">
    <source>
        <dbReference type="SAM" id="SignalP"/>
    </source>
</evidence>
<dbReference type="PROSITE" id="PS00132">
    <property type="entry name" value="CARBOXYPEPT_ZN_1"/>
    <property type="match status" value="1"/>
</dbReference>
<dbReference type="SUPFAM" id="SSF54897">
    <property type="entry name" value="Protease propeptides/inhibitors"/>
    <property type="match status" value="1"/>
</dbReference>
<evidence type="ECO:0000256" key="7">
    <source>
        <dbReference type="ARBA" id="ARBA00022801"/>
    </source>
</evidence>
<dbReference type="GO" id="GO:0006508">
    <property type="term" value="P:proteolysis"/>
    <property type="evidence" value="ECO:0007669"/>
    <property type="project" value="UniProtKB-KW"/>
</dbReference>
<dbReference type="GO" id="GO:0008270">
    <property type="term" value="F:zinc ion binding"/>
    <property type="evidence" value="ECO:0007669"/>
    <property type="project" value="InterPro"/>
</dbReference>
<evidence type="ECO:0000256" key="5">
    <source>
        <dbReference type="ARBA" id="ARBA00022723"/>
    </source>
</evidence>
<keyword evidence="9" id="KW-0482">Metalloprotease</keyword>
<evidence type="ECO:0000256" key="4">
    <source>
        <dbReference type="ARBA" id="ARBA00022670"/>
    </source>
</evidence>
<keyword evidence="4" id="KW-0645">Protease</keyword>
<evidence type="ECO:0000256" key="6">
    <source>
        <dbReference type="ARBA" id="ARBA00022729"/>
    </source>
</evidence>
<sequence length="420" mass="47157">MMKFVGILALAALAISNVWAMDYSGYKVLRTQALNKTAAGLLRNLQAENSHYDFWKDANTGMNAEIMVSPGHLSSLQNYLKGQAIQYSLKVEDVQELIAKTSQREPLASKRGPSSPKYNLDWNDYYDYDIIVEFMEELANDYEFVNVVSIGKSYEGQDMKVIQITKAGDGAPNVWIEAGIHAREWIAPAVATYVIRELIENYDDHPEYLDSLNFHFLPCANPDGYQFSRNEQRLWRKTRSDTGSSLGCKGVDPNRNFDYAFGESGVSNDKCSDIYPGPEAFSEIETRNIRDYTSSLSPTPVIAKALHSAAELWLYPYGYALDTYPENVDEIRALGEECVEALNAVNGMNFVNQHSAGLYPAAGDANDWYTGVLKARFTYTVELRDQGYGFLLPPEQIIDSSVEIWAAYEVLFSKAIEVSK</sequence>
<evidence type="ECO:0000313" key="14">
    <source>
        <dbReference type="EMBL" id="TRY74919.1"/>
    </source>
</evidence>
<evidence type="ECO:0000256" key="3">
    <source>
        <dbReference type="ARBA" id="ARBA00022645"/>
    </source>
</evidence>
<comment type="caution">
    <text evidence="14">The sequence shown here is derived from an EMBL/GenBank/DDBJ whole genome shotgun (WGS) entry which is preliminary data.</text>
</comment>
<keyword evidence="3" id="KW-0121">Carboxypeptidase</keyword>
<dbReference type="CDD" id="cd03860">
    <property type="entry name" value="M14_CP_A-B_like"/>
    <property type="match status" value="1"/>
</dbReference>
<dbReference type="AlphaFoldDB" id="A0A553PBA1"/>
<dbReference type="Gene3D" id="3.30.70.340">
    <property type="entry name" value="Metallocarboxypeptidase-like"/>
    <property type="match status" value="1"/>
</dbReference>
<keyword evidence="6 12" id="KW-0732">Signal</keyword>
<proteinExistence type="inferred from homology"/>
<dbReference type="STRING" id="6832.A0A553PBA1"/>
<name>A0A553PBA1_TIGCA</name>
<dbReference type="GO" id="GO:0004181">
    <property type="term" value="F:metallocarboxypeptidase activity"/>
    <property type="evidence" value="ECO:0007669"/>
    <property type="project" value="InterPro"/>
</dbReference>
<reference evidence="14 15" key="1">
    <citation type="journal article" date="2018" name="Nat. Ecol. Evol.">
        <title>Genomic signatures of mitonuclear coevolution across populations of Tigriopus californicus.</title>
        <authorList>
            <person name="Barreto F.S."/>
            <person name="Watson E.T."/>
            <person name="Lima T.G."/>
            <person name="Willett C.S."/>
            <person name="Edmands S."/>
            <person name="Li W."/>
            <person name="Burton R.S."/>
        </authorList>
    </citation>
    <scope>NUCLEOTIDE SEQUENCE [LARGE SCALE GENOMIC DNA]</scope>
    <source>
        <strain evidence="14 15">San Diego</strain>
    </source>
</reference>
<comment type="similarity">
    <text evidence="2 11">Belongs to the peptidase M14 family.</text>
</comment>
<dbReference type="InterPro" id="IPR036990">
    <property type="entry name" value="M14A-like_propep"/>
</dbReference>
<keyword evidence="7" id="KW-0378">Hydrolase</keyword>
<dbReference type="Pfam" id="PF00246">
    <property type="entry name" value="Peptidase_M14"/>
    <property type="match status" value="1"/>
</dbReference>
<feature type="active site" description="Proton donor/acceptor" evidence="11">
    <location>
        <position position="382"/>
    </location>
</feature>
<evidence type="ECO:0000256" key="8">
    <source>
        <dbReference type="ARBA" id="ARBA00022833"/>
    </source>
</evidence>
<keyword evidence="8" id="KW-0862">Zinc</keyword>
<comment type="cofactor">
    <cofactor evidence="1">
        <name>Zn(2+)</name>
        <dbReference type="ChEBI" id="CHEBI:29105"/>
    </cofactor>
</comment>
<dbReference type="SUPFAM" id="SSF53187">
    <property type="entry name" value="Zn-dependent exopeptidases"/>
    <property type="match status" value="1"/>
</dbReference>
<evidence type="ECO:0000256" key="2">
    <source>
        <dbReference type="ARBA" id="ARBA00005988"/>
    </source>
</evidence>
<evidence type="ECO:0000259" key="13">
    <source>
        <dbReference type="PROSITE" id="PS52035"/>
    </source>
</evidence>
<dbReference type="Gene3D" id="3.40.630.10">
    <property type="entry name" value="Zn peptidases"/>
    <property type="match status" value="1"/>
</dbReference>
<feature type="signal peptide" evidence="12">
    <location>
        <begin position="1"/>
        <end position="20"/>
    </location>
</feature>
<dbReference type="OrthoDB" id="3626597at2759"/>
<evidence type="ECO:0000256" key="9">
    <source>
        <dbReference type="ARBA" id="ARBA00023049"/>
    </source>
</evidence>
<gene>
    <name evidence="14" type="ORF">TCAL_04987</name>
</gene>
<dbReference type="PANTHER" id="PTHR11705:SF91">
    <property type="entry name" value="FI01817P-RELATED"/>
    <property type="match status" value="1"/>
</dbReference>
<keyword evidence="15" id="KW-1185">Reference proteome</keyword>
<evidence type="ECO:0000256" key="10">
    <source>
        <dbReference type="ARBA" id="ARBA00023157"/>
    </source>
</evidence>
<accession>A0A553PBA1</accession>
<organism evidence="14 15">
    <name type="scientific">Tigriopus californicus</name>
    <name type="common">Marine copepod</name>
    <dbReference type="NCBI Taxonomy" id="6832"/>
    <lineage>
        <taxon>Eukaryota</taxon>
        <taxon>Metazoa</taxon>
        <taxon>Ecdysozoa</taxon>
        <taxon>Arthropoda</taxon>
        <taxon>Crustacea</taxon>
        <taxon>Multicrustacea</taxon>
        <taxon>Hexanauplia</taxon>
        <taxon>Copepoda</taxon>
        <taxon>Harpacticoida</taxon>
        <taxon>Harpacticidae</taxon>
        <taxon>Tigriopus</taxon>
    </lineage>
</organism>
<dbReference type="InterPro" id="IPR057246">
    <property type="entry name" value="CARBOXYPEPT_ZN_1"/>
</dbReference>
<dbReference type="EMBL" id="VCGU01000005">
    <property type="protein sequence ID" value="TRY74919.1"/>
    <property type="molecule type" value="Genomic_DNA"/>
</dbReference>
<feature type="chain" id="PRO_5022177540" description="Peptidase M14 domain-containing protein" evidence="12">
    <location>
        <begin position="21"/>
        <end position="420"/>
    </location>
</feature>
<dbReference type="FunFam" id="3.40.630.10:FF:000084">
    <property type="entry name" value="Carboxypeptidase B2"/>
    <property type="match status" value="1"/>
</dbReference>
<dbReference type="GO" id="GO:0005615">
    <property type="term" value="C:extracellular space"/>
    <property type="evidence" value="ECO:0007669"/>
    <property type="project" value="TreeGrafter"/>
</dbReference>